<dbReference type="PANTHER" id="PTHR30572">
    <property type="entry name" value="MEMBRANE COMPONENT OF TRANSPORTER-RELATED"/>
    <property type="match status" value="1"/>
</dbReference>
<reference evidence="10 11" key="1">
    <citation type="submission" date="2018-11" db="EMBL/GenBank/DDBJ databases">
        <title>Sequencing the genomes of 1000 actinobacteria strains.</title>
        <authorList>
            <person name="Klenk H.-P."/>
        </authorList>
    </citation>
    <scope>NUCLEOTIDE SEQUENCE [LARGE SCALE GENOMIC DNA]</scope>
    <source>
        <strain evidence="10 11">DSM 44781</strain>
    </source>
</reference>
<feature type="domain" description="ABC3 transporter permease C-terminal" evidence="9">
    <location>
        <begin position="925"/>
        <end position="999"/>
    </location>
</feature>
<keyword evidence="3 8" id="KW-0812">Transmembrane</keyword>
<keyword evidence="5 8" id="KW-0472">Membrane</keyword>
<evidence type="ECO:0000256" key="3">
    <source>
        <dbReference type="ARBA" id="ARBA00022692"/>
    </source>
</evidence>
<feature type="transmembrane region" description="Helical" evidence="8">
    <location>
        <begin position="344"/>
        <end position="371"/>
    </location>
</feature>
<feature type="transmembrane region" description="Helical" evidence="8">
    <location>
        <begin position="391"/>
        <end position="414"/>
    </location>
</feature>
<evidence type="ECO:0000256" key="2">
    <source>
        <dbReference type="ARBA" id="ARBA00022475"/>
    </source>
</evidence>
<evidence type="ECO:0000256" key="1">
    <source>
        <dbReference type="ARBA" id="ARBA00004651"/>
    </source>
</evidence>
<gene>
    <name evidence="10" type="ORF">EDD38_5418</name>
</gene>
<protein>
    <submittedName>
        <fullName evidence="10">FtsX-like permease family protein</fullName>
    </submittedName>
</protein>
<evidence type="ECO:0000256" key="6">
    <source>
        <dbReference type="ARBA" id="ARBA00038076"/>
    </source>
</evidence>
<evidence type="ECO:0000256" key="4">
    <source>
        <dbReference type="ARBA" id="ARBA00022989"/>
    </source>
</evidence>
<dbReference type="RefSeq" id="WP_123819837.1">
    <property type="nucleotide sequence ID" value="NZ_RKQG01000001.1"/>
</dbReference>
<feature type="region of interest" description="Disordered" evidence="7">
    <location>
        <begin position="742"/>
        <end position="764"/>
    </location>
</feature>
<feature type="transmembrane region" description="Helical" evidence="8">
    <location>
        <begin position="467"/>
        <end position="488"/>
    </location>
</feature>
<comment type="similarity">
    <text evidence="6">Belongs to the ABC-4 integral membrane protein family.</text>
</comment>
<comment type="caution">
    <text evidence="10">The sequence shown here is derived from an EMBL/GenBank/DDBJ whole genome shotgun (WGS) entry which is preliminary data.</text>
</comment>
<dbReference type="Pfam" id="PF02687">
    <property type="entry name" value="FtsX"/>
    <property type="match status" value="1"/>
</dbReference>
<evidence type="ECO:0000313" key="10">
    <source>
        <dbReference type="EMBL" id="RPE37036.1"/>
    </source>
</evidence>
<evidence type="ECO:0000256" key="8">
    <source>
        <dbReference type="SAM" id="Phobius"/>
    </source>
</evidence>
<dbReference type="EMBL" id="RKQG01000001">
    <property type="protein sequence ID" value="RPE37036.1"/>
    <property type="molecule type" value="Genomic_DNA"/>
</dbReference>
<evidence type="ECO:0000259" key="9">
    <source>
        <dbReference type="Pfam" id="PF02687"/>
    </source>
</evidence>
<keyword evidence="2" id="KW-1003">Cell membrane</keyword>
<proteinExistence type="inferred from homology"/>
<keyword evidence="11" id="KW-1185">Reference proteome</keyword>
<keyword evidence="4 8" id="KW-1133">Transmembrane helix</keyword>
<dbReference type="GO" id="GO:0022857">
    <property type="term" value="F:transmembrane transporter activity"/>
    <property type="evidence" value="ECO:0007669"/>
    <property type="project" value="TreeGrafter"/>
</dbReference>
<sequence>MIGFVVRRLRGRLPLAAAALLTVLITTSVLTALVAFDRGAAEAGLRRALQGTGAARAAVLVGGDRAVADRAGDDAAVAGFARGLFGALPTTVESVARSRSYGLPGSADRPDLTVLAALDRSRTALLSGTWPAAPAPTPSPAPASASTAAPVQAAVPQNALAGLGLDAAALPARLELTDRFTNRRLTVEVTGVYRAADPSDPYWRTDPAAGRGVQVLAYTTYGPLLVDDAVFTSGAVAQAGRSWLVRADFAGLTPGAAAALRARVAPAGAALERDAALTADTGLDALLGELASDAQVARSTLLVGALQLAVLAGAALLLVVHLLADRQAAENRLLAARGASRGRVGVFATGEAVLLAVPAALLAPLLVPWLVRLLAATGPLAGAGLAGSLPWVVWPVAAACALGCVLLTALPSPARSAGAALLRRAGRRQARVSSVVRSGADVALLALAVVAYRQLARYSGVSHGVDPLLVVAPTLALCAGTVLVLRVLPLVSRLGDRWAARSTGLGPALAGWQLARRPARAAGPVLLLVLAVAVGMLAIGQRASWSQSQRDQASFLTAGGLRITGSALPAAGQGGVYAALPGGERIVPVARRDVPLPQGAAATVLLLDAVRAAAHLPVRSDLLGGRSAGEVFGPLAAAPVDGPALPERVELDVAADGAPGLSLLVRDRFGLVYPVPAAAPLAGGPQHLVVDLAAGGPNGRLAGPLTLAGLAVDAPGGAGSLTVDRLAAGDAPAADWSLTGGAAGSASTGASAPNGGSASTGASVSNGAGHLPTVSWPASPAGARHLVLAPGGRAAAPALSAVATESYLAVVGARVGQEVPVPFGTATLRARVTAAVTALPATGGPAVALDLAAVDRQLDARGEPAVSPSEWWLPAAGAGDDAPRRAAAELRAAPFAQQVLERDALAAQLRGDPLGAAPQSALAALAVAAVLLAAIGFAASAAGAAAERSREFAVLAALGAPRRRLLRTVAAEQGVLAVLGVGTGLLLGALLVHLVVPLVVLTPAAARPLPAVLVRLPPGQVAALAVVTAAALLVPALLVGWRGRDLTARLRNVEEM</sequence>
<name>A0A3N4RVR0_9ACTN</name>
<dbReference type="Proteomes" id="UP000266906">
    <property type="component" value="Unassembled WGS sequence"/>
</dbReference>
<evidence type="ECO:0000313" key="11">
    <source>
        <dbReference type="Proteomes" id="UP000266906"/>
    </source>
</evidence>
<evidence type="ECO:0000256" key="5">
    <source>
        <dbReference type="ARBA" id="ARBA00023136"/>
    </source>
</evidence>
<feature type="transmembrane region" description="Helical" evidence="8">
    <location>
        <begin position="301"/>
        <end position="324"/>
    </location>
</feature>
<dbReference type="InterPro" id="IPR003838">
    <property type="entry name" value="ABC3_permease_C"/>
</dbReference>
<dbReference type="AlphaFoldDB" id="A0A3N4RVR0"/>
<evidence type="ECO:0000256" key="7">
    <source>
        <dbReference type="SAM" id="MobiDB-lite"/>
    </source>
</evidence>
<comment type="subcellular location">
    <subcellularLocation>
        <location evidence="1">Cell membrane</location>
        <topology evidence="1">Multi-pass membrane protein</topology>
    </subcellularLocation>
</comment>
<feature type="transmembrane region" description="Helical" evidence="8">
    <location>
        <begin position="435"/>
        <end position="455"/>
    </location>
</feature>
<feature type="transmembrane region" description="Helical" evidence="8">
    <location>
        <begin position="922"/>
        <end position="946"/>
    </location>
</feature>
<organism evidence="10 11">
    <name type="scientific">Kitasatospora cineracea</name>
    <dbReference type="NCBI Taxonomy" id="88074"/>
    <lineage>
        <taxon>Bacteria</taxon>
        <taxon>Bacillati</taxon>
        <taxon>Actinomycetota</taxon>
        <taxon>Actinomycetes</taxon>
        <taxon>Kitasatosporales</taxon>
        <taxon>Streptomycetaceae</taxon>
        <taxon>Kitasatospora</taxon>
    </lineage>
</organism>
<accession>A0A3N4RVR0</accession>
<dbReference type="PANTHER" id="PTHR30572:SF4">
    <property type="entry name" value="ABC TRANSPORTER PERMEASE YTRF"/>
    <property type="match status" value="1"/>
</dbReference>
<dbReference type="GO" id="GO:0005886">
    <property type="term" value="C:plasma membrane"/>
    <property type="evidence" value="ECO:0007669"/>
    <property type="project" value="UniProtKB-SubCell"/>
</dbReference>
<dbReference type="InterPro" id="IPR050250">
    <property type="entry name" value="Macrolide_Exporter_MacB"/>
</dbReference>
<feature type="transmembrane region" description="Helical" evidence="8">
    <location>
        <begin position="521"/>
        <end position="540"/>
    </location>
</feature>
<feature type="transmembrane region" description="Helical" evidence="8">
    <location>
        <begin position="974"/>
        <end position="1001"/>
    </location>
</feature>
<feature type="compositionally biased region" description="Low complexity" evidence="7">
    <location>
        <begin position="742"/>
        <end position="763"/>
    </location>
</feature>
<feature type="transmembrane region" description="Helical" evidence="8">
    <location>
        <begin position="1021"/>
        <end position="1041"/>
    </location>
</feature>